<reference evidence="1" key="1">
    <citation type="journal article" date="2021" name="Proc. Natl. Acad. Sci. U.S.A.">
        <title>A Catalog of Tens of Thousands of Viruses from Human Metagenomes Reveals Hidden Associations with Chronic Diseases.</title>
        <authorList>
            <person name="Tisza M.J."/>
            <person name="Buck C.B."/>
        </authorList>
    </citation>
    <scope>NUCLEOTIDE SEQUENCE</scope>
    <source>
        <strain evidence="1">CtrG012</strain>
    </source>
</reference>
<proteinExistence type="predicted"/>
<dbReference type="GO" id="GO:0004519">
    <property type="term" value="F:endonuclease activity"/>
    <property type="evidence" value="ECO:0007669"/>
    <property type="project" value="UniProtKB-KW"/>
</dbReference>
<organism evidence="1">
    <name type="scientific">Siphoviridae sp. ctrG012</name>
    <dbReference type="NCBI Taxonomy" id="2826475"/>
    <lineage>
        <taxon>Viruses</taxon>
        <taxon>Duplodnaviria</taxon>
        <taxon>Heunggongvirae</taxon>
        <taxon>Uroviricota</taxon>
        <taxon>Caudoviricetes</taxon>
    </lineage>
</organism>
<evidence type="ECO:0000313" key="1">
    <source>
        <dbReference type="EMBL" id="DAD79078.1"/>
    </source>
</evidence>
<accession>A0A8S5MA14</accession>
<dbReference type="EMBL" id="BK014857">
    <property type="protein sequence ID" value="DAD79078.1"/>
    <property type="molecule type" value="Genomic_DNA"/>
</dbReference>
<name>A0A8S5MA14_9CAUD</name>
<keyword evidence="1" id="KW-0540">Nuclease</keyword>
<protein>
    <submittedName>
        <fullName evidence="1">Dimeris T4 recombination endonuclease VII</fullName>
    </submittedName>
</protein>
<keyword evidence="1" id="KW-0255">Endonuclease</keyword>
<keyword evidence="1" id="KW-0378">Hydrolase</keyword>
<sequence length="76" mass="8630">MERLTRLNEVQYTESDFQKEKLLKEGFVLDEDYGDDNDAVALDKMTKQQLIDYAEANGIDISGADTKADILSLIKE</sequence>